<evidence type="ECO:0000256" key="1">
    <source>
        <dbReference type="SAM" id="MobiDB-lite"/>
    </source>
</evidence>
<feature type="domain" description="Putative regulatory protein FmdB zinc ribbon" evidence="2">
    <location>
        <begin position="1"/>
        <end position="42"/>
    </location>
</feature>
<dbReference type="AlphaFoldDB" id="X0ZTQ7"/>
<dbReference type="SMART" id="SM00834">
    <property type="entry name" value="CxxC_CXXC_SSSS"/>
    <property type="match status" value="1"/>
</dbReference>
<feature type="non-terminal residue" evidence="3">
    <location>
        <position position="82"/>
    </location>
</feature>
<name>X0ZTQ7_9ZZZZ</name>
<gene>
    <name evidence="3" type="ORF">S01H4_08991</name>
</gene>
<dbReference type="NCBIfam" id="TIGR02605">
    <property type="entry name" value="CxxC_CxxC_SSSS"/>
    <property type="match status" value="1"/>
</dbReference>
<evidence type="ECO:0000313" key="3">
    <source>
        <dbReference type="EMBL" id="GAG72709.1"/>
    </source>
</evidence>
<sequence length="82" mass="9368">MPNYDFKCSLCGNIIERNMSFDEAEEGFDCPACNGFMERQFSTGNIIGVNRFIEKPGMNAAQSRRRATESLEKRKHMKLNKG</sequence>
<feature type="compositionally biased region" description="Basic residues" evidence="1">
    <location>
        <begin position="73"/>
        <end position="82"/>
    </location>
</feature>
<dbReference type="EMBL" id="BART01003174">
    <property type="protein sequence ID" value="GAG72709.1"/>
    <property type="molecule type" value="Genomic_DNA"/>
</dbReference>
<accession>X0ZTQ7</accession>
<comment type="caution">
    <text evidence="3">The sequence shown here is derived from an EMBL/GenBank/DDBJ whole genome shotgun (WGS) entry which is preliminary data.</text>
</comment>
<protein>
    <recommendedName>
        <fullName evidence="2">Putative regulatory protein FmdB zinc ribbon domain-containing protein</fullName>
    </recommendedName>
</protein>
<feature type="region of interest" description="Disordered" evidence="1">
    <location>
        <begin position="57"/>
        <end position="82"/>
    </location>
</feature>
<proteinExistence type="predicted"/>
<evidence type="ECO:0000259" key="2">
    <source>
        <dbReference type="SMART" id="SM00834"/>
    </source>
</evidence>
<organism evidence="3">
    <name type="scientific">marine sediment metagenome</name>
    <dbReference type="NCBI Taxonomy" id="412755"/>
    <lineage>
        <taxon>unclassified sequences</taxon>
        <taxon>metagenomes</taxon>
        <taxon>ecological metagenomes</taxon>
    </lineage>
</organism>
<dbReference type="Pfam" id="PF09723">
    <property type="entry name" value="Zn_ribbon_8"/>
    <property type="match status" value="1"/>
</dbReference>
<reference evidence="3" key="1">
    <citation type="journal article" date="2014" name="Front. Microbiol.">
        <title>High frequency of phylogenetically diverse reductive dehalogenase-homologous genes in deep subseafloor sedimentary metagenomes.</title>
        <authorList>
            <person name="Kawai M."/>
            <person name="Futagami T."/>
            <person name="Toyoda A."/>
            <person name="Takaki Y."/>
            <person name="Nishi S."/>
            <person name="Hori S."/>
            <person name="Arai W."/>
            <person name="Tsubouchi T."/>
            <person name="Morono Y."/>
            <person name="Uchiyama I."/>
            <person name="Ito T."/>
            <person name="Fujiyama A."/>
            <person name="Inagaki F."/>
            <person name="Takami H."/>
        </authorList>
    </citation>
    <scope>NUCLEOTIDE SEQUENCE</scope>
    <source>
        <strain evidence="3">Expedition CK06-06</strain>
    </source>
</reference>
<dbReference type="InterPro" id="IPR013429">
    <property type="entry name" value="Regulatory_FmdB_Zinc_ribbon"/>
</dbReference>